<proteinExistence type="predicted"/>
<organism evidence="1 2">
    <name type="scientific">Hypoxylon rubiginosum</name>
    <dbReference type="NCBI Taxonomy" id="110542"/>
    <lineage>
        <taxon>Eukaryota</taxon>
        <taxon>Fungi</taxon>
        <taxon>Dikarya</taxon>
        <taxon>Ascomycota</taxon>
        <taxon>Pezizomycotina</taxon>
        <taxon>Sordariomycetes</taxon>
        <taxon>Xylariomycetidae</taxon>
        <taxon>Xylariales</taxon>
        <taxon>Hypoxylaceae</taxon>
        <taxon>Hypoxylon</taxon>
    </lineage>
</organism>
<gene>
    <name evidence="1" type="ORF">F4820DRAFT_304128</name>
</gene>
<accession>A0ACB9Z2S5</accession>
<sequence length="869" mass="94618">MANIPTRKPRAVAPLQSVQEPPSLVVSDAEASPTSDSAPEEEQLYIDLDDAQSIIQPSLSPVATRLTLPKTPAAEKAAALERIPGGGLFSVSEGTVTPEPETLPSSAMGQSSDPANQTTTAKVRTRPGRGFSLSQLSPSQSPTYRFPSPWQSGPKQMVVQGEPASRPALSSVFGQSSQSSHRRSSSGGADTLKRIREALPSMPSISLQSFFFGPSSAKSVGPSAKQPALTSDGTNESKQYASFLAEAPPLGTRSTVPTTNPHSLVARPMRTTDGSTLSLPPTRPRAIRRSTSDESMLYHSLSRVSSLGDDDRWNGIREQKNSRLKAITDSWDRPTFKLPQLPNLPNIIPTPLKRNSLLGLDQSESSLTVPTRASTLFEFGTSTTRDENLSDLDRALELLTGDIVVMGGYRGSVLRSTKTNRQVWVPVKVGLNIRKVNLEVGLDPEDEERMEESIYASGMLKNIGPVDISKRLFKRLRECENARTGKLRVWDYGYDWRLSPHILSRKLIAFLEQLPSNQGQGLPEERGAMVIAHSLGGLITRHAVNERPELFSGVIYAGTPQRCINILGPFRNGDAVLFNEKVLTAQVNFSLRTTFIFLPEDGFCFINKNTGEEYPVDFYDPQEWVKYCWSPCIETVSPAYKTRSGGALSSLRELSERLPAPLRSRGNSAASESRSPTRNTIAEAARKVEVANDRTLAPQMGTMAGDSSSAASQEQRREQQQHLDSDAGAARTRNLAYLTRTLAETRRFRAETQHRPAHTRANAYPPLAVIYGKEVPTVWGAHVASRERIACADAYDDLVFRSGDGVVLAREAMLPPGYALARDGRVSTDRGHITMLGDLDAVGRALLAVGRGRRKGIGLGIPAMTGGVV</sequence>
<keyword evidence="2" id="KW-1185">Reference proteome</keyword>
<dbReference type="Proteomes" id="UP001497700">
    <property type="component" value="Unassembled WGS sequence"/>
</dbReference>
<comment type="caution">
    <text evidence="1">The sequence shown here is derived from an EMBL/GenBank/DDBJ whole genome shotgun (WGS) entry which is preliminary data.</text>
</comment>
<evidence type="ECO:0000313" key="2">
    <source>
        <dbReference type="Proteomes" id="UP001497700"/>
    </source>
</evidence>
<evidence type="ECO:0000313" key="1">
    <source>
        <dbReference type="EMBL" id="KAI4865295.1"/>
    </source>
</evidence>
<name>A0ACB9Z2S5_9PEZI</name>
<reference evidence="1 2" key="1">
    <citation type="journal article" date="2022" name="New Phytol.">
        <title>Ecological generalism drives hyperdiversity of secondary metabolite gene clusters in xylarialean endophytes.</title>
        <authorList>
            <person name="Franco M.E.E."/>
            <person name="Wisecaver J.H."/>
            <person name="Arnold A.E."/>
            <person name="Ju Y.M."/>
            <person name="Slot J.C."/>
            <person name="Ahrendt S."/>
            <person name="Moore L.P."/>
            <person name="Eastman K.E."/>
            <person name="Scott K."/>
            <person name="Konkel Z."/>
            <person name="Mondo S.J."/>
            <person name="Kuo A."/>
            <person name="Hayes R.D."/>
            <person name="Haridas S."/>
            <person name="Andreopoulos B."/>
            <person name="Riley R."/>
            <person name="LaButti K."/>
            <person name="Pangilinan J."/>
            <person name="Lipzen A."/>
            <person name="Amirebrahimi M."/>
            <person name="Yan J."/>
            <person name="Adam C."/>
            <person name="Keymanesh K."/>
            <person name="Ng V."/>
            <person name="Louie K."/>
            <person name="Northen T."/>
            <person name="Drula E."/>
            <person name="Henrissat B."/>
            <person name="Hsieh H.M."/>
            <person name="Youens-Clark K."/>
            <person name="Lutzoni F."/>
            <person name="Miadlikowska J."/>
            <person name="Eastwood D.C."/>
            <person name="Hamelin R.C."/>
            <person name="Grigoriev I.V."/>
            <person name="U'Ren J.M."/>
        </authorList>
    </citation>
    <scope>NUCLEOTIDE SEQUENCE [LARGE SCALE GENOMIC DNA]</scope>
    <source>
        <strain evidence="1 2">CBS 119005</strain>
    </source>
</reference>
<dbReference type="EMBL" id="MU393474">
    <property type="protein sequence ID" value="KAI4865295.1"/>
    <property type="molecule type" value="Genomic_DNA"/>
</dbReference>
<protein>
    <submittedName>
        <fullName evidence="1">Uncharacterized protein</fullName>
    </submittedName>
</protein>